<dbReference type="GO" id="GO:0043200">
    <property type="term" value="P:response to amino acid"/>
    <property type="evidence" value="ECO:0007669"/>
    <property type="project" value="TreeGrafter"/>
</dbReference>
<dbReference type="InterPro" id="IPR011008">
    <property type="entry name" value="Dimeric_a/b-barrel"/>
</dbReference>
<dbReference type="AlphaFoldDB" id="A0AAE3IEW2"/>
<dbReference type="Gene3D" id="3.30.70.920">
    <property type="match status" value="1"/>
</dbReference>
<dbReference type="SUPFAM" id="SSF46785">
    <property type="entry name" value="Winged helix' DNA-binding domain"/>
    <property type="match status" value="1"/>
</dbReference>
<comment type="caution">
    <text evidence="5">The sequence shown here is derived from an EMBL/GenBank/DDBJ whole genome shotgun (WGS) entry which is preliminary data.</text>
</comment>
<dbReference type="InterPro" id="IPR000485">
    <property type="entry name" value="AsnC-type_HTH_dom"/>
</dbReference>
<dbReference type="Pfam" id="PF01037">
    <property type="entry name" value="AsnC_trans_reg"/>
    <property type="match status" value="1"/>
</dbReference>
<sequence>MDQLIKLLKNNARITNSELAVLLDKSEEQVAADIAKLEADGVIKGYSAIVDESAYDPNSVFALIELKVTPQSQSGFDEIANQIASYEQVESVRLMSGAYDIIVAVNGANIRDISQFVSQRLATIDAVQSTATHFVLKVYKDNGIMISTDDKDERGLISP</sequence>
<dbReference type="InterPro" id="IPR036388">
    <property type="entry name" value="WH-like_DNA-bd_sf"/>
</dbReference>
<dbReference type="Proteomes" id="UP001208131">
    <property type="component" value="Unassembled WGS sequence"/>
</dbReference>
<dbReference type="RefSeq" id="WP_117876450.1">
    <property type="nucleotide sequence ID" value="NZ_JAOQJZ010000001.1"/>
</dbReference>
<organism evidence="5 6">
    <name type="scientific">Hominimerdicola aceti</name>
    <dbReference type="NCBI Taxonomy" id="2981726"/>
    <lineage>
        <taxon>Bacteria</taxon>
        <taxon>Bacillati</taxon>
        <taxon>Bacillota</taxon>
        <taxon>Clostridia</taxon>
        <taxon>Eubacteriales</taxon>
        <taxon>Oscillospiraceae</taxon>
        <taxon>Hominimerdicola</taxon>
    </lineage>
</organism>
<evidence type="ECO:0000313" key="6">
    <source>
        <dbReference type="Proteomes" id="UP001208131"/>
    </source>
</evidence>
<keyword evidence="2" id="KW-0238">DNA-binding</keyword>
<proteinExistence type="predicted"/>
<evidence type="ECO:0000256" key="2">
    <source>
        <dbReference type="ARBA" id="ARBA00023125"/>
    </source>
</evidence>
<dbReference type="GO" id="GO:0005829">
    <property type="term" value="C:cytosol"/>
    <property type="evidence" value="ECO:0007669"/>
    <property type="project" value="TreeGrafter"/>
</dbReference>
<keyword evidence="1" id="KW-0805">Transcription regulation</keyword>
<dbReference type="Pfam" id="PF13412">
    <property type="entry name" value="HTH_24"/>
    <property type="match status" value="1"/>
</dbReference>
<protein>
    <submittedName>
        <fullName evidence="5">Lrp/AsnC family transcriptional regulator</fullName>
    </submittedName>
</protein>
<dbReference type="Gene3D" id="1.10.10.10">
    <property type="entry name" value="Winged helix-like DNA-binding domain superfamily/Winged helix DNA-binding domain"/>
    <property type="match status" value="1"/>
</dbReference>
<accession>A0AAE3IEW2</accession>
<gene>
    <name evidence="5" type="ORF">OCV57_01450</name>
</gene>
<evidence type="ECO:0000259" key="4">
    <source>
        <dbReference type="PROSITE" id="PS50956"/>
    </source>
</evidence>
<dbReference type="PANTHER" id="PTHR30154">
    <property type="entry name" value="LEUCINE-RESPONSIVE REGULATORY PROTEIN"/>
    <property type="match status" value="1"/>
</dbReference>
<dbReference type="SUPFAM" id="SSF54909">
    <property type="entry name" value="Dimeric alpha+beta barrel"/>
    <property type="match status" value="1"/>
</dbReference>
<dbReference type="InterPro" id="IPR019887">
    <property type="entry name" value="Tscrpt_reg_AsnC/Lrp_C"/>
</dbReference>
<dbReference type="EMBL" id="JAOQJZ010000001">
    <property type="protein sequence ID" value="MCU6704590.1"/>
    <property type="molecule type" value="Genomic_DNA"/>
</dbReference>
<name>A0AAE3IEW2_9FIRM</name>
<dbReference type="InterPro" id="IPR036390">
    <property type="entry name" value="WH_DNA-bd_sf"/>
</dbReference>
<evidence type="ECO:0000313" key="5">
    <source>
        <dbReference type="EMBL" id="MCU6704590.1"/>
    </source>
</evidence>
<dbReference type="SMART" id="SM00344">
    <property type="entry name" value="HTH_ASNC"/>
    <property type="match status" value="1"/>
</dbReference>
<dbReference type="GO" id="GO:0043565">
    <property type="term" value="F:sequence-specific DNA binding"/>
    <property type="evidence" value="ECO:0007669"/>
    <property type="project" value="InterPro"/>
</dbReference>
<dbReference type="PROSITE" id="PS50956">
    <property type="entry name" value="HTH_ASNC_2"/>
    <property type="match status" value="1"/>
</dbReference>
<evidence type="ECO:0000256" key="1">
    <source>
        <dbReference type="ARBA" id="ARBA00023015"/>
    </source>
</evidence>
<reference evidence="5 6" key="1">
    <citation type="journal article" date="2021" name="ISME Commun">
        <title>Automated analysis of genomic sequences facilitates high-throughput and comprehensive description of bacteria.</title>
        <authorList>
            <person name="Hitch T.C.A."/>
        </authorList>
    </citation>
    <scope>NUCLEOTIDE SEQUENCE [LARGE SCALE GENOMIC DNA]</scope>
    <source>
        <strain evidence="5 6">Sanger_31</strain>
    </source>
</reference>
<feature type="domain" description="HTH asnC-type" evidence="4">
    <location>
        <begin position="1"/>
        <end position="56"/>
    </location>
</feature>
<dbReference type="PANTHER" id="PTHR30154:SF50">
    <property type="entry name" value="TRANSCRIPTIONAL REGULATOR, ASNC FAMILY"/>
    <property type="match status" value="1"/>
</dbReference>
<dbReference type="InterPro" id="IPR019888">
    <property type="entry name" value="Tscrpt_reg_AsnC-like"/>
</dbReference>
<keyword evidence="3" id="KW-0804">Transcription</keyword>
<evidence type="ECO:0000256" key="3">
    <source>
        <dbReference type="ARBA" id="ARBA00023163"/>
    </source>
</evidence>
<keyword evidence="6" id="KW-1185">Reference proteome</keyword>